<dbReference type="OrthoDB" id="425354at2759"/>
<gene>
    <name evidence="1" type="ORF">M427DRAFT_136559</name>
</gene>
<keyword evidence="2" id="KW-1185">Reference proteome</keyword>
<evidence type="ECO:0000313" key="2">
    <source>
        <dbReference type="Proteomes" id="UP000070544"/>
    </source>
</evidence>
<organism evidence="1 2">
    <name type="scientific">Gonapodya prolifera (strain JEL478)</name>
    <name type="common">Monoblepharis prolifera</name>
    <dbReference type="NCBI Taxonomy" id="1344416"/>
    <lineage>
        <taxon>Eukaryota</taxon>
        <taxon>Fungi</taxon>
        <taxon>Fungi incertae sedis</taxon>
        <taxon>Chytridiomycota</taxon>
        <taxon>Chytridiomycota incertae sedis</taxon>
        <taxon>Monoblepharidomycetes</taxon>
        <taxon>Monoblepharidales</taxon>
        <taxon>Gonapodyaceae</taxon>
        <taxon>Gonapodya</taxon>
    </lineage>
</organism>
<dbReference type="AlphaFoldDB" id="A0A139A9E2"/>
<proteinExistence type="predicted"/>
<evidence type="ECO:0008006" key="3">
    <source>
        <dbReference type="Google" id="ProtNLM"/>
    </source>
</evidence>
<dbReference type="Proteomes" id="UP000070544">
    <property type="component" value="Unassembled WGS sequence"/>
</dbReference>
<dbReference type="EMBL" id="KQ965778">
    <property type="protein sequence ID" value="KXS13367.1"/>
    <property type="molecule type" value="Genomic_DNA"/>
</dbReference>
<accession>A0A139A9E2</accession>
<evidence type="ECO:0000313" key="1">
    <source>
        <dbReference type="EMBL" id="KXS13367.1"/>
    </source>
</evidence>
<name>A0A139A9E2_GONPJ</name>
<sequence>MADYVDIWEGTWISTNEEDTNAINDALVIQGVSWLVRKAVVYARPSPSLKSYIKDGVLVLEQTRTIMGYSSYSTWACDRIEFERDEPVVGKVRLTVSRKDGKYDSLLVKTEPAVDDPTWEATAEWSIVTENGERMYIRTAIVGSKVDDRVATFTVKLSDDL</sequence>
<reference evidence="1 2" key="1">
    <citation type="journal article" date="2015" name="Genome Biol. Evol.">
        <title>Phylogenomic analyses indicate that early fungi evolved digesting cell walls of algal ancestors of land plants.</title>
        <authorList>
            <person name="Chang Y."/>
            <person name="Wang S."/>
            <person name="Sekimoto S."/>
            <person name="Aerts A.L."/>
            <person name="Choi C."/>
            <person name="Clum A."/>
            <person name="LaButti K.M."/>
            <person name="Lindquist E.A."/>
            <person name="Yee Ngan C."/>
            <person name="Ohm R.A."/>
            <person name="Salamov A.A."/>
            <person name="Grigoriev I.V."/>
            <person name="Spatafora J.W."/>
            <person name="Berbee M.L."/>
        </authorList>
    </citation>
    <scope>NUCLEOTIDE SEQUENCE [LARGE SCALE GENOMIC DNA]</scope>
    <source>
        <strain evidence="1 2">JEL478</strain>
    </source>
</reference>
<protein>
    <recommendedName>
        <fullName evidence="3">Calycin-like protein</fullName>
    </recommendedName>
</protein>